<evidence type="ECO:0000313" key="2">
    <source>
        <dbReference type="Proteomes" id="UP000054630"/>
    </source>
</evidence>
<organism evidence="1 2">
    <name type="scientific">Trichinella nelsoni</name>
    <dbReference type="NCBI Taxonomy" id="6336"/>
    <lineage>
        <taxon>Eukaryota</taxon>
        <taxon>Metazoa</taxon>
        <taxon>Ecdysozoa</taxon>
        <taxon>Nematoda</taxon>
        <taxon>Enoplea</taxon>
        <taxon>Dorylaimia</taxon>
        <taxon>Trichinellida</taxon>
        <taxon>Trichinellidae</taxon>
        <taxon>Trichinella</taxon>
    </lineage>
</organism>
<dbReference type="OrthoDB" id="10575337at2759"/>
<gene>
    <name evidence="1" type="ORF">T07_5435</name>
</gene>
<dbReference type="AlphaFoldDB" id="A0A0V0SFI2"/>
<dbReference type="Proteomes" id="UP000054630">
    <property type="component" value="Unassembled WGS sequence"/>
</dbReference>
<protein>
    <submittedName>
        <fullName evidence="1">Uncharacterized protein</fullName>
    </submittedName>
</protein>
<proteinExistence type="predicted"/>
<comment type="caution">
    <text evidence="1">The sequence shown here is derived from an EMBL/GenBank/DDBJ whole genome shotgun (WGS) entry which is preliminary data.</text>
</comment>
<evidence type="ECO:0000313" key="1">
    <source>
        <dbReference type="EMBL" id="KRX25517.1"/>
    </source>
</evidence>
<dbReference type="EMBL" id="JYDL01000011">
    <property type="protein sequence ID" value="KRX25517.1"/>
    <property type="molecule type" value="Genomic_DNA"/>
</dbReference>
<name>A0A0V0SFI2_9BILA</name>
<sequence length="129" mass="14593">MITFTSFVKIALISLACPNKPGSGDLQHLVLSTEATFISSHMFCTFFLMWGEFHLKNPKMYIAPTIHQRLTQIREKQFIYSSACFSCLTAHAGCDKCFLAVVINIIFPITTCTSVHKYKGWLLACVFPY</sequence>
<reference evidence="1 2" key="1">
    <citation type="submission" date="2015-01" db="EMBL/GenBank/DDBJ databases">
        <title>Evolution of Trichinella species and genotypes.</title>
        <authorList>
            <person name="Korhonen P.K."/>
            <person name="Edoardo P."/>
            <person name="Giuseppe L.R."/>
            <person name="Gasser R.B."/>
        </authorList>
    </citation>
    <scope>NUCLEOTIDE SEQUENCE [LARGE SCALE GENOMIC DNA]</scope>
    <source>
        <strain evidence="1">ISS37</strain>
    </source>
</reference>
<accession>A0A0V0SFI2</accession>
<keyword evidence="2" id="KW-1185">Reference proteome</keyword>